<dbReference type="OrthoDB" id="9795068at2"/>
<dbReference type="InterPro" id="IPR001296">
    <property type="entry name" value="Glyco_trans_1"/>
</dbReference>
<feature type="domain" description="Glycosyl transferase family 1" evidence="1">
    <location>
        <begin position="216"/>
        <end position="374"/>
    </location>
</feature>
<dbReference type="PANTHER" id="PTHR45947">
    <property type="entry name" value="SULFOQUINOVOSYL TRANSFERASE SQD2"/>
    <property type="match status" value="1"/>
</dbReference>
<dbReference type="PANTHER" id="PTHR45947:SF3">
    <property type="entry name" value="SULFOQUINOVOSYL TRANSFERASE SQD2"/>
    <property type="match status" value="1"/>
</dbReference>
<dbReference type="CDD" id="cd03801">
    <property type="entry name" value="GT4_PimA-like"/>
    <property type="match status" value="1"/>
</dbReference>
<dbReference type="GO" id="GO:0043750">
    <property type="term" value="F:phosphatidylinositol alpha-mannosyltransferase activity"/>
    <property type="evidence" value="ECO:0007669"/>
    <property type="project" value="UniProtKB-EC"/>
</dbReference>
<evidence type="ECO:0000313" key="2">
    <source>
        <dbReference type="EMBL" id="AOS45733.1"/>
    </source>
</evidence>
<dbReference type="Proteomes" id="UP000095228">
    <property type="component" value="Chromosome"/>
</dbReference>
<organism evidence="2 3">
    <name type="scientific">Lacunisphaera limnophila</name>
    <dbReference type="NCBI Taxonomy" id="1838286"/>
    <lineage>
        <taxon>Bacteria</taxon>
        <taxon>Pseudomonadati</taxon>
        <taxon>Verrucomicrobiota</taxon>
        <taxon>Opitutia</taxon>
        <taxon>Opitutales</taxon>
        <taxon>Opitutaceae</taxon>
        <taxon>Lacunisphaera</taxon>
    </lineage>
</organism>
<dbReference type="KEGG" id="obg:Verru16b_02820"/>
<sequence>MLIDAPKSGRPPTARLAIVISHPIQYYSPWFRWLAAAGWNLRVFYLWDFGIVPRTDREFGRPLTWDVDLLSGYEHEFMPNRAAQPGTHHLRGLDNPTLPDRLRAWQPDVVLLFGYKYLTHLRLIFGARYPLVFRGDSHLLDAPNLAFAKRWLLGLIYGRFAAVTYVGRANRAYFRALGVAETRLVHAPHAVDAAHFTATPERRAQAARLRTDLGLDGHRVLLFAGKLIPKKQPLELLEAFLAAGQPGTALVFVGDGQERAALETLAATRPDRSVRFLPFANQSEMPVRYLLADVFVLPSRGPEETWGLAVNEAMHLGVPCLVSDRVGCQQDLVTEGETGWVFSAHEPGALAAALGRVLATDPTALARIRDNGAQRIAGYTYATAAAGLAEAVTVALARR</sequence>
<keyword evidence="2" id="KW-0808">Transferase</keyword>
<protein>
    <submittedName>
        <fullName evidence="2">GDP-mannose-dependent alpha-(1-6)-phosphatidylinositol monomannoside mannosyltransferase</fullName>
        <ecNumber evidence="2">2.4.1.345</ecNumber>
    </submittedName>
</protein>
<keyword evidence="3" id="KW-1185">Reference proteome</keyword>
<dbReference type="EC" id="2.4.1.345" evidence="2"/>
<dbReference type="Pfam" id="PF00534">
    <property type="entry name" value="Glycos_transf_1"/>
    <property type="match status" value="1"/>
</dbReference>
<dbReference type="SUPFAM" id="SSF53756">
    <property type="entry name" value="UDP-Glycosyltransferase/glycogen phosphorylase"/>
    <property type="match status" value="1"/>
</dbReference>
<gene>
    <name evidence="2" type="primary">pimB_4</name>
    <name evidence="2" type="ORF">Verru16b_02820</name>
</gene>
<reference evidence="2 3" key="1">
    <citation type="submission" date="2016-06" db="EMBL/GenBank/DDBJ databases">
        <title>Three novel species with peptidoglycan cell walls form the new genus Lacunisphaera gen. nov. in the family Opitutaceae of the verrucomicrobial subdivision 4.</title>
        <authorList>
            <person name="Rast P."/>
            <person name="Gloeckner I."/>
            <person name="Jogler M."/>
            <person name="Boedeker C."/>
            <person name="Jeske O."/>
            <person name="Wiegand S."/>
            <person name="Reinhardt R."/>
            <person name="Schumann P."/>
            <person name="Rohde M."/>
            <person name="Spring S."/>
            <person name="Gloeckner F.O."/>
            <person name="Jogler C."/>
        </authorList>
    </citation>
    <scope>NUCLEOTIDE SEQUENCE [LARGE SCALE GENOMIC DNA]</scope>
    <source>
        <strain evidence="2 3">IG16b</strain>
    </source>
</reference>
<accession>A0A1D8AXW2</accession>
<keyword evidence="2" id="KW-0328">Glycosyltransferase</keyword>
<dbReference type="AlphaFoldDB" id="A0A1D8AXW2"/>
<dbReference type="Gene3D" id="3.40.50.2000">
    <property type="entry name" value="Glycogen Phosphorylase B"/>
    <property type="match status" value="2"/>
</dbReference>
<dbReference type="STRING" id="1838286.Verru16b_02820"/>
<evidence type="ECO:0000313" key="3">
    <source>
        <dbReference type="Proteomes" id="UP000095228"/>
    </source>
</evidence>
<dbReference type="InterPro" id="IPR050194">
    <property type="entry name" value="Glycosyltransferase_grp1"/>
</dbReference>
<name>A0A1D8AXW2_9BACT</name>
<evidence type="ECO:0000259" key="1">
    <source>
        <dbReference type="Pfam" id="PF00534"/>
    </source>
</evidence>
<dbReference type="EMBL" id="CP016094">
    <property type="protein sequence ID" value="AOS45733.1"/>
    <property type="molecule type" value="Genomic_DNA"/>
</dbReference>
<proteinExistence type="predicted"/>